<gene>
    <name evidence="1" type="ORF">SAMN06295967_1182</name>
</gene>
<proteinExistence type="predicted"/>
<dbReference type="AlphaFoldDB" id="A0A239GMT0"/>
<dbReference type="Proteomes" id="UP000198480">
    <property type="component" value="Unassembled WGS sequence"/>
</dbReference>
<evidence type="ECO:0000313" key="2">
    <source>
        <dbReference type="Proteomes" id="UP000198480"/>
    </source>
</evidence>
<sequence length="79" mass="9599">MTYDAVDFVLQYEELLDKVKEIIHPDMHDMHLMLFRFRYLDPHELITPDMIFNSSNQMVNYLAMQVWVEFNDYGHSLEN</sequence>
<evidence type="ECO:0000313" key="1">
    <source>
        <dbReference type="EMBL" id="SNS70586.1"/>
    </source>
</evidence>
<dbReference type="RefSeq" id="WP_089242352.1">
    <property type="nucleotide sequence ID" value="NZ_FZOK01000018.1"/>
</dbReference>
<keyword evidence="2" id="KW-1185">Reference proteome</keyword>
<dbReference type="EMBL" id="FZOK01000018">
    <property type="protein sequence ID" value="SNS70586.1"/>
    <property type="molecule type" value="Genomic_DNA"/>
</dbReference>
<protein>
    <submittedName>
        <fullName evidence="1">Uncharacterized protein</fullName>
    </submittedName>
</protein>
<name>A0A239GMT0_9BACT</name>
<dbReference type="OrthoDB" id="840374at2"/>
<organism evidence="1 2">
    <name type="scientific">Belliella buryatensis</name>
    <dbReference type="NCBI Taxonomy" id="1500549"/>
    <lineage>
        <taxon>Bacteria</taxon>
        <taxon>Pseudomonadati</taxon>
        <taxon>Bacteroidota</taxon>
        <taxon>Cytophagia</taxon>
        <taxon>Cytophagales</taxon>
        <taxon>Cyclobacteriaceae</taxon>
        <taxon>Belliella</taxon>
    </lineage>
</organism>
<reference evidence="2" key="1">
    <citation type="submission" date="2017-06" db="EMBL/GenBank/DDBJ databases">
        <authorList>
            <person name="Varghese N."/>
            <person name="Submissions S."/>
        </authorList>
    </citation>
    <scope>NUCLEOTIDE SEQUENCE [LARGE SCALE GENOMIC DNA]</scope>
    <source>
        <strain evidence="2">5C</strain>
    </source>
</reference>
<accession>A0A239GMT0</accession>